<sequence>MLSKSAIVGGLSVLLACAVDCRDGVTAAEWPGGSTGWPTSTAPDKQKPFAKSPQLASSNRVLSIAPQIQLGPVWCWAAVSGMIFDWYDVPNLSPVGVWQCGIVGSVAAMAGNAECVYDCKRCSVPAGSAQNLKKVLQTYPIFAKSKTRIAADILNRPLRQQEVVDMIDAERPVIAGINPGAPGQHFGASEHVALIVGYHQNGDFLVVNDPYPFSSQGMRPYESANGTLRKTGQYLISYSDFVSRIDWQETITVD</sequence>
<proteinExistence type="predicted"/>
<dbReference type="RefSeq" id="WP_197959783.1">
    <property type="nucleotide sequence ID" value="NZ_JACCHP010000007.1"/>
</dbReference>
<accession>A0ABS0PMN1</accession>
<dbReference type="PROSITE" id="PS51257">
    <property type="entry name" value="PROKAR_LIPOPROTEIN"/>
    <property type="match status" value="1"/>
</dbReference>
<evidence type="ECO:0000313" key="3">
    <source>
        <dbReference type="Proteomes" id="UP000807370"/>
    </source>
</evidence>
<comment type="caution">
    <text evidence="2">The sequence shown here is derived from an EMBL/GenBank/DDBJ whole genome shotgun (WGS) entry which is preliminary data.</text>
</comment>
<keyword evidence="3" id="KW-1185">Reference proteome</keyword>
<dbReference type="Pfam" id="PF13529">
    <property type="entry name" value="Peptidase_C39_2"/>
    <property type="match status" value="1"/>
</dbReference>
<dbReference type="InterPro" id="IPR039564">
    <property type="entry name" value="Peptidase_C39-like"/>
</dbReference>
<feature type="domain" description="Peptidase C39-like" evidence="1">
    <location>
        <begin position="154"/>
        <end position="211"/>
    </location>
</feature>
<name>A0ABS0PMN1_9BRAD</name>
<organism evidence="2 3">
    <name type="scientific">Bradyrhizobium agreste</name>
    <dbReference type="NCBI Taxonomy" id="2751811"/>
    <lineage>
        <taxon>Bacteria</taxon>
        <taxon>Pseudomonadati</taxon>
        <taxon>Pseudomonadota</taxon>
        <taxon>Alphaproteobacteria</taxon>
        <taxon>Hyphomicrobiales</taxon>
        <taxon>Nitrobacteraceae</taxon>
        <taxon>Bradyrhizobium</taxon>
    </lineage>
</organism>
<dbReference type="Proteomes" id="UP000807370">
    <property type="component" value="Unassembled WGS sequence"/>
</dbReference>
<reference evidence="2 3" key="1">
    <citation type="submission" date="2020-07" db="EMBL/GenBank/DDBJ databases">
        <title>Bradyrhizobium diversity isolated from nodules of indigenous legumes of Western Australia.</title>
        <authorList>
            <person name="Klepa M.S."/>
        </authorList>
    </citation>
    <scope>NUCLEOTIDE SEQUENCE [LARGE SCALE GENOMIC DNA]</scope>
    <source>
        <strain evidence="2 3">CNPSo 4010</strain>
    </source>
</reference>
<dbReference type="EMBL" id="JACCHP010000007">
    <property type="protein sequence ID" value="MBH5398476.1"/>
    <property type="molecule type" value="Genomic_DNA"/>
</dbReference>
<gene>
    <name evidence="2" type="ORF">HZZ13_11845</name>
</gene>
<evidence type="ECO:0000259" key="1">
    <source>
        <dbReference type="Pfam" id="PF13529"/>
    </source>
</evidence>
<evidence type="ECO:0000313" key="2">
    <source>
        <dbReference type="EMBL" id="MBH5398476.1"/>
    </source>
</evidence>
<protein>
    <submittedName>
        <fullName evidence="2">C39 family peptidase</fullName>
    </submittedName>
</protein>